<organism evidence="15 16">
    <name type="scientific">Ignelater luminosus</name>
    <name type="common">Cucubano</name>
    <name type="synonym">Pyrophorus luminosus</name>
    <dbReference type="NCBI Taxonomy" id="2038154"/>
    <lineage>
        <taxon>Eukaryota</taxon>
        <taxon>Metazoa</taxon>
        <taxon>Ecdysozoa</taxon>
        <taxon>Arthropoda</taxon>
        <taxon>Hexapoda</taxon>
        <taxon>Insecta</taxon>
        <taxon>Pterygota</taxon>
        <taxon>Neoptera</taxon>
        <taxon>Endopterygota</taxon>
        <taxon>Coleoptera</taxon>
        <taxon>Polyphaga</taxon>
        <taxon>Elateriformia</taxon>
        <taxon>Elateroidea</taxon>
        <taxon>Elateridae</taxon>
        <taxon>Agrypninae</taxon>
        <taxon>Pyrophorini</taxon>
        <taxon>Ignelater</taxon>
    </lineage>
</organism>
<feature type="transmembrane region" description="Helical" evidence="13">
    <location>
        <begin position="178"/>
        <end position="200"/>
    </location>
</feature>
<gene>
    <name evidence="15" type="ORF">ILUMI_01431</name>
</gene>
<feature type="compositionally biased region" description="Low complexity" evidence="12">
    <location>
        <begin position="402"/>
        <end position="412"/>
    </location>
</feature>
<keyword evidence="4 11" id="KW-0812">Transmembrane</keyword>
<feature type="region of interest" description="Disordered" evidence="12">
    <location>
        <begin position="400"/>
        <end position="427"/>
    </location>
</feature>
<reference evidence="15" key="1">
    <citation type="submission" date="2019-08" db="EMBL/GenBank/DDBJ databases">
        <title>The genome of the North American firefly Photinus pyralis.</title>
        <authorList>
            <consortium name="Photinus pyralis genome working group"/>
            <person name="Fallon T.R."/>
            <person name="Sander Lower S.E."/>
            <person name="Weng J.-K."/>
        </authorList>
    </citation>
    <scope>NUCLEOTIDE SEQUENCE</scope>
    <source>
        <strain evidence="15">TRF0915ILg1</strain>
        <tissue evidence="15">Whole body</tissue>
    </source>
</reference>
<feature type="transmembrane region" description="Helical" evidence="13">
    <location>
        <begin position="103"/>
        <end position="124"/>
    </location>
</feature>
<dbReference type="PROSITE" id="PS50262">
    <property type="entry name" value="G_PROTEIN_RECEP_F1_2"/>
    <property type="match status" value="1"/>
</dbReference>
<dbReference type="AlphaFoldDB" id="A0A8K0DKA9"/>
<evidence type="ECO:0000256" key="9">
    <source>
        <dbReference type="ARBA" id="ARBA00023180"/>
    </source>
</evidence>
<keyword evidence="5 13" id="KW-1133">Transmembrane helix</keyword>
<proteinExistence type="inferred from homology"/>
<evidence type="ECO:0000256" key="11">
    <source>
        <dbReference type="RuleBase" id="RU000688"/>
    </source>
</evidence>
<evidence type="ECO:0000256" key="7">
    <source>
        <dbReference type="ARBA" id="ARBA00023136"/>
    </source>
</evidence>
<feature type="transmembrane region" description="Helical" evidence="13">
    <location>
        <begin position="310"/>
        <end position="334"/>
    </location>
</feature>
<comment type="subcellular location">
    <subcellularLocation>
        <location evidence="1">Cell membrane</location>
        <topology evidence="1">Multi-pass membrane protein</topology>
    </subcellularLocation>
</comment>
<evidence type="ECO:0000256" key="6">
    <source>
        <dbReference type="ARBA" id="ARBA00023040"/>
    </source>
</evidence>
<dbReference type="GO" id="GO:0004930">
    <property type="term" value="F:G protein-coupled receptor activity"/>
    <property type="evidence" value="ECO:0007669"/>
    <property type="project" value="UniProtKB-KW"/>
</dbReference>
<dbReference type="PROSITE" id="PS00237">
    <property type="entry name" value="G_PROTEIN_RECEP_F1_1"/>
    <property type="match status" value="1"/>
</dbReference>
<keyword evidence="6 11" id="KW-0297">G-protein coupled receptor</keyword>
<dbReference type="EMBL" id="VTPC01000686">
    <property type="protein sequence ID" value="KAF2904743.1"/>
    <property type="molecule type" value="Genomic_DNA"/>
</dbReference>
<keyword evidence="10 11" id="KW-0807">Transducer</keyword>
<feature type="transmembrane region" description="Helical" evidence="13">
    <location>
        <begin position="220"/>
        <end position="244"/>
    </location>
</feature>
<dbReference type="Gene3D" id="1.20.1070.10">
    <property type="entry name" value="Rhodopsin 7-helix transmembrane proteins"/>
    <property type="match status" value="1"/>
</dbReference>
<keyword evidence="3" id="KW-1003">Cell membrane</keyword>
<accession>A0A8K0DKA9</accession>
<feature type="transmembrane region" description="Helical" evidence="13">
    <location>
        <begin position="346"/>
        <end position="373"/>
    </location>
</feature>
<sequence>MENLTESTTNTLSDFFESTTDSIDIQSTIIAGVEKVINELLNGTNTKIVKEEETPSSYKPHLTLYDVLIPSIGALILILNLLVVISSGLILKKGQQPRSTYMFLGNVALTDFVTGLAVLFGQFYPKNIRNHYVCATQLGMIVSSTLASVYSVGLIAIDRYLFILHGLQYQIWVYPTRVRIFILASWIIGGILGFLPLMGWHGDTDNGRVCWFIFLAPKELILLTVIIGSIPILTVIVLYSIILYRAIKKIIQLKEADKGTATESGLRIFRGKGSVLNAPNVEDNSSIRASGNKKSQSPLNTPSKWKAIKVVMFTTGSFVITWSPYFIASLIYSYNCYEKHNSSCNTLRILIASPLAILGFANSLINPVIYAWWHKGFRTFIKEKFETIKLKKKLTREITAPSSSGSKSTSTGDTALGSRASSSTNLSTVPLETESYNLNTRM</sequence>
<evidence type="ECO:0000256" key="8">
    <source>
        <dbReference type="ARBA" id="ARBA00023170"/>
    </source>
</evidence>
<comment type="similarity">
    <text evidence="2 11">Belongs to the G-protein coupled receptor 1 family.</text>
</comment>
<name>A0A8K0DKA9_IGNLU</name>
<keyword evidence="9" id="KW-0325">Glycoprotein</keyword>
<keyword evidence="7 13" id="KW-0472">Membrane</keyword>
<feature type="transmembrane region" description="Helical" evidence="13">
    <location>
        <begin position="67"/>
        <end position="91"/>
    </location>
</feature>
<evidence type="ECO:0000256" key="12">
    <source>
        <dbReference type="SAM" id="MobiDB-lite"/>
    </source>
</evidence>
<feature type="domain" description="G-protein coupled receptors family 1 profile" evidence="14">
    <location>
        <begin position="79"/>
        <end position="370"/>
    </location>
</feature>
<keyword evidence="8 11" id="KW-0675">Receptor</keyword>
<dbReference type="PANTHER" id="PTHR24246:SF27">
    <property type="entry name" value="ADENOSINE RECEPTOR, ISOFORM A"/>
    <property type="match status" value="1"/>
</dbReference>
<evidence type="ECO:0000256" key="5">
    <source>
        <dbReference type="ARBA" id="ARBA00022989"/>
    </source>
</evidence>
<dbReference type="CDD" id="cd00637">
    <property type="entry name" value="7tm_classA_rhodopsin-like"/>
    <property type="match status" value="1"/>
</dbReference>
<dbReference type="PANTHER" id="PTHR24246">
    <property type="entry name" value="OLFACTORY RECEPTOR AND ADENOSINE RECEPTOR"/>
    <property type="match status" value="1"/>
</dbReference>
<evidence type="ECO:0000256" key="13">
    <source>
        <dbReference type="SAM" id="Phobius"/>
    </source>
</evidence>
<evidence type="ECO:0000313" key="16">
    <source>
        <dbReference type="Proteomes" id="UP000801492"/>
    </source>
</evidence>
<evidence type="ECO:0000256" key="4">
    <source>
        <dbReference type="ARBA" id="ARBA00022692"/>
    </source>
</evidence>
<dbReference type="Pfam" id="PF00001">
    <property type="entry name" value="7tm_1"/>
    <property type="match status" value="1"/>
</dbReference>
<dbReference type="GO" id="GO:0005886">
    <property type="term" value="C:plasma membrane"/>
    <property type="evidence" value="ECO:0007669"/>
    <property type="project" value="UniProtKB-SubCell"/>
</dbReference>
<dbReference type="InterPro" id="IPR017452">
    <property type="entry name" value="GPCR_Rhodpsn_7TM"/>
</dbReference>
<evidence type="ECO:0000256" key="10">
    <source>
        <dbReference type="ARBA" id="ARBA00023224"/>
    </source>
</evidence>
<evidence type="ECO:0000256" key="3">
    <source>
        <dbReference type="ARBA" id="ARBA00022475"/>
    </source>
</evidence>
<comment type="caution">
    <text evidence="15">The sequence shown here is derived from an EMBL/GenBank/DDBJ whole genome shotgun (WGS) entry which is preliminary data.</text>
</comment>
<feature type="region of interest" description="Disordered" evidence="12">
    <location>
        <begin position="280"/>
        <end position="299"/>
    </location>
</feature>
<dbReference type="InterPro" id="IPR000276">
    <property type="entry name" value="GPCR_Rhodpsn"/>
</dbReference>
<dbReference type="SUPFAM" id="SSF81321">
    <property type="entry name" value="Family A G protein-coupled receptor-like"/>
    <property type="match status" value="1"/>
</dbReference>
<evidence type="ECO:0000313" key="15">
    <source>
        <dbReference type="EMBL" id="KAF2904743.1"/>
    </source>
</evidence>
<evidence type="ECO:0000256" key="2">
    <source>
        <dbReference type="ARBA" id="ARBA00010663"/>
    </source>
</evidence>
<dbReference type="GO" id="GO:0007189">
    <property type="term" value="P:adenylate cyclase-activating G protein-coupled receptor signaling pathway"/>
    <property type="evidence" value="ECO:0007669"/>
    <property type="project" value="TreeGrafter"/>
</dbReference>
<evidence type="ECO:0000256" key="1">
    <source>
        <dbReference type="ARBA" id="ARBA00004651"/>
    </source>
</evidence>
<feature type="compositionally biased region" description="Polar residues" evidence="12">
    <location>
        <begin position="282"/>
        <end position="299"/>
    </location>
</feature>
<dbReference type="OrthoDB" id="10011551at2759"/>
<dbReference type="Proteomes" id="UP000801492">
    <property type="component" value="Unassembled WGS sequence"/>
</dbReference>
<protein>
    <recommendedName>
        <fullName evidence="14">G-protein coupled receptors family 1 profile domain-containing protein</fullName>
    </recommendedName>
</protein>
<keyword evidence="16" id="KW-1185">Reference proteome</keyword>
<feature type="transmembrane region" description="Helical" evidence="13">
    <location>
        <begin position="136"/>
        <end position="157"/>
    </location>
</feature>
<dbReference type="GO" id="GO:0001973">
    <property type="term" value="P:G protein-coupled adenosine receptor signaling pathway"/>
    <property type="evidence" value="ECO:0007669"/>
    <property type="project" value="TreeGrafter"/>
</dbReference>
<evidence type="ECO:0000259" key="14">
    <source>
        <dbReference type="PROSITE" id="PS50262"/>
    </source>
</evidence>
<dbReference type="PRINTS" id="PR00237">
    <property type="entry name" value="GPCRRHODOPSN"/>
</dbReference>